<protein>
    <recommendedName>
        <fullName evidence="5 10">N-(5'-phosphoribosyl)anthranilate isomerase</fullName>
        <shortName evidence="10">PRAI</shortName>
        <ecNumber evidence="4 10">5.3.1.24</ecNumber>
    </recommendedName>
</protein>
<evidence type="ECO:0000256" key="10">
    <source>
        <dbReference type="HAMAP-Rule" id="MF_00135"/>
    </source>
</evidence>
<dbReference type="PANTHER" id="PTHR42894">
    <property type="entry name" value="N-(5'-PHOSPHORIBOSYL)ANTHRANILATE ISOMERASE"/>
    <property type="match status" value="1"/>
</dbReference>
<feature type="domain" description="N-(5'phosphoribosyl) anthranilate isomerase (PRAI)" evidence="11">
    <location>
        <begin position="4"/>
        <end position="198"/>
    </location>
</feature>
<organism evidence="12 13">
    <name type="scientific">Geobacter soli</name>
    <dbReference type="NCBI Taxonomy" id="1510391"/>
    <lineage>
        <taxon>Bacteria</taxon>
        <taxon>Pseudomonadati</taxon>
        <taxon>Thermodesulfobacteriota</taxon>
        <taxon>Desulfuromonadia</taxon>
        <taxon>Geobacterales</taxon>
        <taxon>Geobacteraceae</taxon>
        <taxon>Geobacter</taxon>
    </lineage>
</organism>
<dbReference type="AlphaFoldDB" id="A0A0C1QM64"/>
<dbReference type="GO" id="GO:0004640">
    <property type="term" value="F:phosphoribosylanthranilate isomerase activity"/>
    <property type="evidence" value="ECO:0007669"/>
    <property type="project" value="UniProtKB-UniRule"/>
</dbReference>
<sequence length="203" mass="21857">MVRVKICGITSLEDALVAVEAGADALGFVFHDESPRHVTPEQAAGIIAGLPPFIQTVGLFVNRPLAFVNDTAARCRLDLVQLHGDEPPEFCAAVERRVIKAFRVKDITSLDPIRHYRVAAHLLDAYSPKAYGGTGLTFNWDIAAAAKAFGPLILAGGLTPDNVREAVETVKPYAVDVSGGVESAPGRKDAARVREFIRRAKGW</sequence>
<dbReference type="NCBIfam" id="NF002298">
    <property type="entry name" value="PRK01222.1-4"/>
    <property type="match status" value="1"/>
</dbReference>
<evidence type="ECO:0000256" key="2">
    <source>
        <dbReference type="ARBA" id="ARBA00004664"/>
    </source>
</evidence>
<reference evidence="12 13" key="1">
    <citation type="submission" date="2015-01" db="EMBL/GenBank/DDBJ databases">
        <title>Genome sequence of the anaerobic bacterium Geobacter soli GSS01, a dissimilatory Fe(III) reducer from soil.</title>
        <authorList>
            <person name="Yang G."/>
            <person name="Zhou S."/>
        </authorList>
    </citation>
    <scope>NUCLEOTIDE SEQUENCE [LARGE SCALE GENOMIC DNA]</scope>
    <source>
        <strain evidence="12 13">GSS01</strain>
    </source>
</reference>
<dbReference type="RefSeq" id="WP_039643622.1">
    <property type="nucleotide sequence ID" value="NZ_JXBL01000001.1"/>
</dbReference>
<evidence type="ECO:0000256" key="3">
    <source>
        <dbReference type="ARBA" id="ARBA00007571"/>
    </source>
</evidence>
<dbReference type="HAMAP" id="MF_00135">
    <property type="entry name" value="PRAI"/>
    <property type="match status" value="1"/>
</dbReference>
<keyword evidence="13" id="KW-1185">Reference proteome</keyword>
<comment type="catalytic activity">
    <reaction evidence="1 10">
        <text>N-(5-phospho-beta-D-ribosyl)anthranilate = 1-(2-carboxyphenylamino)-1-deoxy-D-ribulose 5-phosphate</text>
        <dbReference type="Rhea" id="RHEA:21540"/>
        <dbReference type="ChEBI" id="CHEBI:18277"/>
        <dbReference type="ChEBI" id="CHEBI:58613"/>
        <dbReference type="EC" id="5.3.1.24"/>
    </reaction>
</comment>
<keyword evidence="8 10" id="KW-0057">Aromatic amino acid biosynthesis</keyword>
<comment type="caution">
    <text evidence="12">The sequence shown here is derived from an EMBL/GenBank/DDBJ whole genome shotgun (WGS) entry which is preliminary data.</text>
</comment>
<keyword evidence="6 10" id="KW-0028">Amino-acid biosynthesis</keyword>
<evidence type="ECO:0000256" key="1">
    <source>
        <dbReference type="ARBA" id="ARBA00001164"/>
    </source>
</evidence>
<dbReference type="Proteomes" id="UP000031433">
    <property type="component" value="Unassembled WGS sequence"/>
</dbReference>
<comment type="pathway">
    <text evidence="2 10">Amino-acid biosynthesis; L-tryptophan biosynthesis; L-tryptophan from chorismate: step 3/5.</text>
</comment>
<dbReference type="InterPro" id="IPR044643">
    <property type="entry name" value="TrpF_fam"/>
</dbReference>
<dbReference type="Pfam" id="PF00697">
    <property type="entry name" value="PRAI"/>
    <property type="match status" value="1"/>
</dbReference>
<comment type="similarity">
    <text evidence="3 10">Belongs to the TrpF family.</text>
</comment>
<dbReference type="InterPro" id="IPR011060">
    <property type="entry name" value="RibuloseP-bd_barrel"/>
</dbReference>
<dbReference type="GO" id="GO:0000162">
    <property type="term" value="P:L-tryptophan biosynthetic process"/>
    <property type="evidence" value="ECO:0007669"/>
    <property type="project" value="UniProtKB-UniRule"/>
</dbReference>
<evidence type="ECO:0000256" key="6">
    <source>
        <dbReference type="ARBA" id="ARBA00022605"/>
    </source>
</evidence>
<name>A0A0C1QM64_9BACT</name>
<evidence type="ECO:0000256" key="4">
    <source>
        <dbReference type="ARBA" id="ARBA00012572"/>
    </source>
</evidence>
<evidence type="ECO:0000256" key="8">
    <source>
        <dbReference type="ARBA" id="ARBA00023141"/>
    </source>
</evidence>
<accession>A0A0C1QM64</accession>
<dbReference type="FunFam" id="3.20.20.70:FF:000075">
    <property type="entry name" value="Tryptophan biosynthesis protein TRP1"/>
    <property type="match status" value="1"/>
</dbReference>
<evidence type="ECO:0000256" key="7">
    <source>
        <dbReference type="ARBA" id="ARBA00022822"/>
    </source>
</evidence>
<dbReference type="CDD" id="cd00405">
    <property type="entry name" value="PRAI"/>
    <property type="match status" value="1"/>
</dbReference>
<proteinExistence type="inferred from homology"/>
<dbReference type="PANTHER" id="PTHR42894:SF1">
    <property type="entry name" value="N-(5'-PHOSPHORIBOSYL)ANTHRANILATE ISOMERASE"/>
    <property type="match status" value="1"/>
</dbReference>
<keyword evidence="9 10" id="KW-0413">Isomerase</keyword>
<gene>
    <name evidence="10" type="primary">trpF</name>
    <name evidence="12" type="ORF">SE37_03325</name>
</gene>
<dbReference type="EMBL" id="JXBL01000001">
    <property type="protein sequence ID" value="KIE41727.1"/>
    <property type="molecule type" value="Genomic_DNA"/>
</dbReference>
<evidence type="ECO:0000313" key="13">
    <source>
        <dbReference type="Proteomes" id="UP000031433"/>
    </source>
</evidence>
<evidence type="ECO:0000313" key="12">
    <source>
        <dbReference type="EMBL" id="KIE41727.1"/>
    </source>
</evidence>
<dbReference type="InterPro" id="IPR013785">
    <property type="entry name" value="Aldolase_TIM"/>
</dbReference>
<evidence type="ECO:0000256" key="5">
    <source>
        <dbReference type="ARBA" id="ARBA00022272"/>
    </source>
</evidence>
<dbReference type="Gene3D" id="3.20.20.70">
    <property type="entry name" value="Aldolase class I"/>
    <property type="match status" value="1"/>
</dbReference>
<dbReference type="EC" id="5.3.1.24" evidence="4 10"/>
<dbReference type="SUPFAM" id="SSF51366">
    <property type="entry name" value="Ribulose-phoshate binding barrel"/>
    <property type="match status" value="1"/>
</dbReference>
<keyword evidence="7 10" id="KW-0822">Tryptophan biosynthesis</keyword>
<evidence type="ECO:0000256" key="9">
    <source>
        <dbReference type="ARBA" id="ARBA00023235"/>
    </source>
</evidence>
<dbReference type="UniPathway" id="UPA00035">
    <property type="reaction ID" value="UER00042"/>
</dbReference>
<dbReference type="InterPro" id="IPR001240">
    <property type="entry name" value="PRAI_dom"/>
</dbReference>
<evidence type="ECO:0000259" key="11">
    <source>
        <dbReference type="Pfam" id="PF00697"/>
    </source>
</evidence>